<keyword evidence="2" id="KW-1185">Reference proteome</keyword>
<protein>
    <submittedName>
        <fullName evidence="1">Uncharacterized protein</fullName>
    </submittedName>
</protein>
<evidence type="ECO:0000313" key="2">
    <source>
        <dbReference type="Proteomes" id="UP000053989"/>
    </source>
</evidence>
<organism evidence="1 2">
    <name type="scientific">Scleroderma citrinum Foug A</name>
    <dbReference type="NCBI Taxonomy" id="1036808"/>
    <lineage>
        <taxon>Eukaryota</taxon>
        <taxon>Fungi</taxon>
        <taxon>Dikarya</taxon>
        <taxon>Basidiomycota</taxon>
        <taxon>Agaricomycotina</taxon>
        <taxon>Agaricomycetes</taxon>
        <taxon>Agaricomycetidae</taxon>
        <taxon>Boletales</taxon>
        <taxon>Sclerodermatineae</taxon>
        <taxon>Sclerodermataceae</taxon>
        <taxon>Scleroderma</taxon>
    </lineage>
</organism>
<dbReference type="InParanoid" id="A0A0C3DTF2"/>
<accession>A0A0C3DTF2</accession>
<evidence type="ECO:0000313" key="1">
    <source>
        <dbReference type="EMBL" id="KIM59221.1"/>
    </source>
</evidence>
<dbReference type="Proteomes" id="UP000053989">
    <property type="component" value="Unassembled WGS sequence"/>
</dbReference>
<reference evidence="2" key="2">
    <citation type="submission" date="2015-01" db="EMBL/GenBank/DDBJ databases">
        <title>Evolutionary Origins and Diversification of the Mycorrhizal Mutualists.</title>
        <authorList>
            <consortium name="DOE Joint Genome Institute"/>
            <consortium name="Mycorrhizal Genomics Consortium"/>
            <person name="Kohler A."/>
            <person name="Kuo A."/>
            <person name="Nagy L.G."/>
            <person name="Floudas D."/>
            <person name="Copeland A."/>
            <person name="Barry K.W."/>
            <person name="Cichocki N."/>
            <person name="Veneault-Fourrey C."/>
            <person name="LaButti K."/>
            <person name="Lindquist E.A."/>
            <person name="Lipzen A."/>
            <person name="Lundell T."/>
            <person name="Morin E."/>
            <person name="Murat C."/>
            <person name="Riley R."/>
            <person name="Ohm R."/>
            <person name="Sun H."/>
            <person name="Tunlid A."/>
            <person name="Henrissat B."/>
            <person name="Grigoriev I.V."/>
            <person name="Hibbett D.S."/>
            <person name="Martin F."/>
        </authorList>
    </citation>
    <scope>NUCLEOTIDE SEQUENCE [LARGE SCALE GENOMIC DNA]</scope>
    <source>
        <strain evidence="2">Foug A</strain>
    </source>
</reference>
<reference evidence="1 2" key="1">
    <citation type="submission" date="2014-04" db="EMBL/GenBank/DDBJ databases">
        <authorList>
            <consortium name="DOE Joint Genome Institute"/>
            <person name="Kuo A."/>
            <person name="Kohler A."/>
            <person name="Nagy L.G."/>
            <person name="Floudas D."/>
            <person name="Copeland A."/>
            <person name="Barry K.W."/>
            <person name="Cichocki N."/>
            <person name="Veneault-Fourrey C."/>
            <person name="LaButti K."/>
            <person name="Lindquist E.A."/>
            <person name="Lipzen A."/>
            <person name="Lundell T."/>
            <person name="Morin E."/>
            <person name="Murat C."/>
            <person name="Sun H."/>
            <person name="Tunlid A."/>
            <person name="Henrissat B."/>
            <person name="Grigoriev I.V."/>
            <person name="Hibbett D.S."/>
            <person name="Martin F."/>
            <person name="Nordberg H.P."/>
            <person name="Cantor M.N."/>
            <person name="Hua S.X."/>
        </authorList>
    </citation>
    <scope>NUCLEOTIDE SEQUENCE [LARGE SCALE GENOMIC DNA]</scope>
    <source>
        <strain evidence="1 2">Foug A</strain>
    </source>
</reference>
<dbReference type="EMBL" id="KN822076">
    <property type="protein sequence ID" value="KIM59221.1"/>
    <property type="molecule type" value="Genomic_DNA"/>
</dbReference>
<sequence>MSPTLAPTFDSIEDNVGASVLRRPVGCGRMAQDFNSSPDTAKFDITPCTASHYHIQSGVY</sequence>
<proteinExistence type="predicted"/>
<gene>
    <name evidence="1" type="ORF">SCLCIDRAFT_1218015</name>
</gene>
<name>A0A0C3DTF2_9AGAM</name>
<dbReference type="HOGENOM" id="CLU_2943160_0_0_1"/>
<dbReference type="AlphaFoldDB" id="A0A0C3DTF2"/>